<organism evidence="1 2">
    <name type="scientific">Fusarium solani</name>
    <name type="common">Filamentous fungus</name>
    <dbReference type="NCBI Taxonomy" id="169388"/>
    <lineage>
        <taxon>Eukaryota</taxon>
        <taxon>Fungi</taxon>
        <taxon>Dikarya</taxon>
        <taxon>Ascomycota</taxon>
        <taxon>Pezizomycotina</taxon>
        <taxon>Sordariomycetes</taxon>
        <taxon>Hypocreomycetidae</taxon>
        <taxon>Hypocreales</taxon>
        <taxon>Nectriaceae</taxon>
        <taxon>Fusarium</taxon>
        <taxon>Fusarium solani species complex</taxon>
    </lineage>
</organism>
<evidence type="ECO:0000313" key="1">
    <source>
        <dbReference type="EMBL" id="KAH7274076.1"/>
    </source>
</evidence>
<dbReference type="Proteomes" id="UP000736672">
    <property type="component" value="Unassembled WGS sequence"/>
</dbReference>
<gene>
    <name evidence="1" type="ORF">B0J15DRAFT_478822</name>
</gene>
<evidence type="ECO:0000313" key="2">
    <source>
        <dbReference type="Proteomes" id="UP000736672"/>
    </source>
</evidence>
<comment type="caution">
    <text evidence="1">The sequence shown here is derived from an EMBL/GenBank/DDBJ whole genome shotgun (WGS) entry which is preliminary data.</text>
</comment>
<proteinExistence type="predicted"/>
<name>A0A9P9L505_FUSSL</name>
<dbReference type="OrthoDB" id="5334391at2759"/>
<keyword evidence="2" id="KW-1185">Reference proteome</keyword>
<protein>
    <submittedName>
        <fullName evidence="1">Uncharacterized protein</fullName>
    </submittedName>
</protein>
<accession>A0A9P9L505</accession>
<sequence>MSLILDFFPRAREARILQGLATGENRSEIGDNDLDTTDWATVFARLARRYWHLSKGKPWRRSEIVIRKDLQVSHGVKPWNRFMHGRNLTADFHHWDPFWTYAPNQGLIIYPAPSSKSLDVLDFRARDIETGDECVVPFQLSGGSLIQVHVSHSVLLFAFVVKSDSGCRFFIEAFDIIMKQPALPQLSSKANNNLRDERLSQQTFSSRGPSQLFSMDRPLGHEGRFFCTHNSTHFALYKWIPTTDLAFTTVDPLEELIVWDIGSPGPGPRPEHSEPRRILTHPTSTLQHLGLSQNFAPRLRSLELDNITQDNHTGSACGHVYLVEDDHDLLAGPHAGPSSGVGHCVQSTGIPLSDIGPTWKEMCLGKAPPVRGDLPFFDAHYFHQSQNTTPGLARWQRIQRGHTPFHYSCSSRPQCWRHESFPYVTVSQAHDTAAGVRFKALQFFRRQDITVSFPPGIYPHHTDKWEGNLLREHPLGNEQLSFFLGRFDSLTAKGRIYGDERWLVGEDTDGHINVLWF</sequence>
<dbReference type="EMBL" id="JAGTJS010000002">
    <property type="protein sequence ID" value="KAH7274076.1"/>
    <property type="molecule type" value="Genomic_DNA"/>
</dbReference>
<reference evidence="1" key="1">
    <citation type="journal article" date="2021" name="Nat. Commun.">
        <title>Genetic determinants of endophytism in the Arabidopsis root mycobiome.</title>
        <authorList>
            <person name="Mesny F."/>
            <person name="Miyauchi S."/>
            <person name="Thiergart T."/>
            <person name="Pickel B."/>
            <person name="Atanasova L."/>
            <person name="Karlsson M."/>
            <person name="Huettel B."/>
            <person name="Barry K.W."/>
            <person name="Haridas S."/>
            <person name="Chen C."/>
            <person name="Bauer D."/>
            <person name="Andreopoulos W."/>
            <person name="Pangilinan J."/>
            <person name="LaButti K."/>
            <person name="Riley R."/>
            <person name="Lipzen A."/>
            <person name="Clum A."/>
            <person name="Drula E."/>
            <person name="Henrissat B."/>
            <person name="Kohler A."/>
            <person name="Grigoriev I.V."/>
            <person name="Martin F.M."/>
            <person name="Hacquard S."/>
        </authorList>
    </citation>
    <scope>NUCLEOTIDE SEQUENCE</scope>
    <source>
        <strain evidence="1">FSSC 5 MPI-SDFR-AT-0091</strain>
    </source>
</reference>
<dbReference type="AlphaFoldDB" id="A0A9P9L505"/>